<dbReference type="SUPFAM" id="SSF52266">
    <property type="entry name" value="SGNH hydrolase"/>
    <property type="match status" value="1"/>
</dbReference>
<dbReference type="RefSeq" id="YP_009225458.1">
    <property type="nucleotide sequence ID" value="NC_029094.1"/>
</dbReference>
<dbReference type="EMBL" id="KR534323">
    <property type="protein sequence ID" value="AKO60925.1"/>
    <property type="molecule type" value="Genomic_DNA"/>
</dbReference>
<protein>
    <recommendedName>
        <fullName evidence="1">SGNH hydrolase-type esterase domain-containing protein</fullName>
    </recommendedName>
</protein>
<dbReference type="Proteomes" id="UP000202763">
    <property type="component" value="Segment"/>
</dbReference>
<dbReference type="OrthoDB" id="40447at10239"/>
<evidence type="ECO:0000313" key="3">
    <source>
        <dbReference type="Proteomes" id="UP000202763"/>
    </source>
</evidence>
<accession>A0A0H4J203</accession>
<sequence length="751" mass="80206">MAISPKNLYPSRVIDGDGAYPYGKALNVQNGVEGTGTPLEAEWLNDIWGSQQALLADVGIAPNGQPDSVGNSQYLDALKKLIREPLELKIFQSPSSGGLTEIQTRTVNGGKVYEVRKTSDDSLATIYSDAAGTAEIVQNGTSNVSGSDGVVEFFIAEGDYYVEVGGVSAGFVVGSIADGLAETQRVMRKLKNGEDANIVVFSDSTGDATDEWVYKLAEKLAGDFSNLTVFYRLWDSGAGNYAARVTVQSAGSQVLTIWNAAIAGSNANRFCGSEFNAAARPSQVGGSPDLYFVNYGHNGGNQLERQYSMHSQLISLLVEFSSDSPVIIIGQNPVLSDDSMQRKVEVFQKIARVYGCGYIDINSYFLENLNPLADYYKDDVHPNETGSEVWAQLVHDKFRYNKDLASATTQSGNKSQAYSVLDTFNQMLRVSSSTANVTLERYGVNFETSGQSLKMTGNGVASPTPFAYFDVIDSKDIRSFIGKTICINVRLKTDVGAGALTGRIAAYDGIQTITSTNGGESGGRYIDQSMIITVDSAATYLRVYVYIDASTPSDSVYIDRIVTSFDRDIAEGTSLSRIDAAEFISIFGAGGVNGNLVVGNSTSNGRAISVLDLISGDIDDDPNTQYVASVSANGVEVKQRGDTFPRVHINTSGLIQLSKGASGFTTYIDSPLDNNIRIGTANVYPSVDATYDIGIGGYTWRRLQLSDGVFVGGTKVTGSQQVAISDSVGGDESAKINSILAALRAHGLIAT</sequence>
<dbReference type="InterPro" id="IPR036514">
    <property type="entry name" value="SGNH_hydro_sf"/>
</dbReference>
<dbReference type="InterPro" id="IPR013830">
    <property type="entry name" value="SGNH_hydro"/>
</dbReference>
<reference evidence="2 3" key="1">
    <citation type="submission" date="2015-05" db="EMBL/GenBank/DDBJ databases">
        <authorList>
            <person name="Wang D.B."/>
            <person name="Wang M."/>
        </authorList>
    </citation>
    <scope>NUCLEOTIDE SEQUENCE [LARGE SCALE GENOMIC DNA]</scope>
</reference>
<proteinExistence type="predicted"/>
<dbReference type="CDD" id="cd00229">
    <property type="entry name" value="SGNH_hydrolase"/>
    <property type="match status" value="1"/>
</dbReference>
<feature type="domain" description="SGNH hydrolase-type esterase" evidence="1">
    <location>
        <begin position="239"/>
        <end position="388"/>
    </location>
</feature>
<dbReference type="Pfam" id="PF13472">
    <property type="entry name" value="Lipase_GDSL_2"/>
    <property type="match status" value="1"/>
</dbReference>
<keyword evidence="3" id="KW-1185">Reference proteome</keyword>
<evidence type="ECO:0000259" key="1">
    <source>
        <dbReference type="Pfam" id="PF13472"/>
    </source>
</evidence>
<dbReference type="Gene3D" id="3.40.50.1110">
    <property type="entry name" value="SGNH hydrolase"/>
    <property type="match status" value="1"/>
</dbReference>
<dbReference type="KEGG" id="vg:26796519"/>
<evidence type="ECO:0000313" key="2">
    <source>
        <dbReference type="EMBL" id="AKO60925.1"/>
    </source>
</evidence>
<dbReference type="GeneID" id="26796519"/>
<organism evidence="2 3">
    <name type="scientific">Pseudoalteromonas phage H101</name>
    <dbReference type="NCBI Taxonomy" id="1654919"/>
    <lineage>
        <taxon>Viruses</taxon>
        <taxon>Duplodnaviria</taxon>
        <taxon>Heunggongvirae</taxon>
        <taxon>Uroviricota</taxon>
        <taxon>Caudoviricetes</taxon>
        <taxon>Shandongvirus</taxon>
        <taxon>Shandongvirus H101</taxon>
    </lineage>
</organism>
<name>A0A0H4J203_9CAUD</name>